<dbReference type="Bgee" id="ENSOANG00000019923">
    <property type="expression patterns" value="Expressed in adult mammalian kidney and 8 other cell types or tissues"/>
</dbReference>
<proteinExistence type="inferred from homology"/>
<evidence type="ECO:0000313" key="8">
    <source>
        <dbReference type="Ensembl" id="ENSOANP00000025282.3"/>
    </source>
</evidence>
<organism evidence="8 9">
    <name type="scientific">Ornithorhynchus anatinus</name>
    <name type="common">Duckbill platypus</name>
    <dbReference type="NCBI Taxonomy" id="9258"/>
    <lineage>
        <taxon>Eukaryota</taxon>
        <taxon>Metazoa</taxon>
        <taxon>Chordata</taxon>
        <taxon>Craniata</taxon>
        <taxon>Vertebrata</taxon>
        <taxon>Euteleostomi</taxon>
        <taxon>Mammalia</taxon>
        <taxon>Monotremata</taxon>
        <taxon>Ornithorhynchidae</taxon>
        <taxon>Ornithorhynchus</taxon>
    </lineage>
</organism>
<reference evidence="8" key="2">
    <citation type="submission" date="2025-08" db="UniProtKB">
        <authorList>
            <consortium name="Ensembl"/>
        </authorList>
    </citation>
    <scope>IDENTIFICATION</scope>
    <source>
        <strain evidence="8">Glennie</strain>
    </source>
</reference>
<comment type="function">
    <text evidence="6">2-oxoglutarate(2OG)-dependent dioxygenase that catalyzes the conversion of 2-oxoglutarate to succinate and CO(2) in an iron-dependent manner. However, does not couple 2OG turnover to the hydroxylation of acyl-coenzyme A derivatives, implying that it is not directly involved in phytanoyl coenzyme-A metabolism. Does not show detectable activity towards fatty acid CoA thioesters.</text>
</comment>
<name>F7BR75_ORNAN</name>
<dbReference type="GO" id="GO:0046872">
    <property type="term" value="F:metal ion binding"/>
    <property type="evidence" value="ECO:0007669"/>
    <property type="project" value="UniProtKB-KW"/>
</dbReference>
<dbReference type="OMA" id="DKQLHFF"/>
<dbReference type="STRING" id="9258.ENSOANP00000025282"/>
<dbReference type="Pfam" id="PF05721">
    <property type="entry name" value="PhyH"/>
    <property type="match status" value="1"/>
</dbReference>
<gene>
    <name evidence="8" type="primary">LOC100088030</name>
</gene>
<comment type="similarity">
    <text evidence="4">Belongs to the PhyH family. PHYHD1 subfamily.</text>
</comment>
<dbReference type="Proteomes" id="UP000002279">
    <property type="component" value="Chromosome 4"/>
</dbReference>
<evidence type="ECO:0000256" key="6">
    <source>
        <dbReference type="ARBA" id="ARBA00045487"/>
    </source>
</evidence>
<dbReference type="PANTHER" id="PTHR20883">
    <property type="entry name" value="PHYTANOYL-COA DIOXYGENASE DOMAIN CONTAINING 1"/>
    <property type="match status" value="1"/>
</dbReference>
<evidence type="ECO:0000256" key="1">
    <source>
        <dbReference type="ARBA" id="ARBA00001962"/>
    </source>
</evidence>
<reference evidence="8" key="3">
    <citation type="submission" date="2025-09" db="UniProtKB">
        <authorList>
            <consortium name="Ensembl"/>
        </authorList>
    </citation>
    <scope>IDENTIFICATION</scope>
    <source>
        <strain evidence="8">Glennie</strain>
    </source>
</reference>
<reference evidence="8 9" key="1">
    <citation type="journal article" date="2008" name="Nature">
        <title>Genome analysis of the platypus reveals unique signatures of evolution.</title>
        <authorList>
            <person name="Warren W.C."/>
            <person name="Hillier L.W."/>
            <person name="Marshall Graves J.A."/>
            <person name="Birney E."/>
            <person name="Ponting C.P."/>
            <person name="Grutzner F."/>
            <person name="Belov K."/>
            <person name="Miller W."/>
            <person name="Clarke L."/>
            <person name="Chinwalla A.T."/>
            <person name="Yang S.P."/>
            <person name="Heger A."/>
            <person name="Locke D.P."/>
            <person name="Miethke P."/>
            <person name="Waters P.D."/>
            <person name="Veyrunes F."/>
            <person name="Fulton L."/>
            <person name="Fulton B."/>
            <person name="Graves T."/>
            <person name="Wallis J."/>
            <person name="Puente X.S."/>
            <person name="Lopez-Otin C."/>
            <person name="Ordonez G.R."/>
            <person name="Eichler E.E."/>
            <person name="Chen L."/>
            <person name="Cheng Z."/>
            <person name="Deakin J.E."/>
            <person name="Alsop A."/>
            <person name="Thompson K."/>
            <person name="Kirby P."/>
            <person name="Papenfuss A.T."/>
            <person name="Wakefield M.J."/>
            <person name="Olender T."/>
            <person name="Lancet D."/>
            <person name="Huttley G.A."/>
            <person name="Smit A.F."/>
            <person name="Pask A."/>
            <person name="Temple-Smith P."/>
            <person name="Batzer M.A."/>
            <person name="Walker J.A."/>
            <person name="Konkel M.K."/>
            <person name="Harris R.S."/>
            <person name="Whittington C.M."/>
            <person name="Wong E.S."/>
            <person name="Gemmell N.J."/>
            <person name="Buschiazzo E."/>
            <person name="Vargas Jentzsch I.M."/>
            <person name="Merkel A."/>
            <person name="Schmitz J."/>
            <person name="Zemann A."/>
            <person name="Churakov G."/>
            <person name="Kriegs J.O."/>
            <person name="Brosius J."/>
            <person name="Murchison E.P."/>
            <person name="Sachidanandam R."/>
            <person name="Smith C."/>
            <person name="Hannon G.J."/>
            <person name="Tsend-Ayush E."/>
            <person name="McMillan D."/>
            <person name="Attenborough R."/>
            <person name="Rens W."/>
            <person name="Ferguson-Smith M."/>
            <person name="Lefevre C.M."/>
            <person name="Sharp J.A."/>
            <person name="Nicholas K.R."/>
            <person name="Ray D.A."/>
            <person name="Kube M."/>
            <person name="Reinhardt R."/>
            <person name="Pringle T.H."/>
            <person name="Taylor J."/>
            <person name="Jones R.C."/>
            <person name="Nixon B."/>
            <person name="Dacheux J.L."/>
            <person name="Niwa H."/>
            <person name="Sekita Y."/>
            <person name="Huang X."/>
            <person name="Stark A."/>
            <person name="Kheradpour P."/>
            <person name="Kellis M."/>
            <person name="Flicek P."/>
            <person name="Chen Y."/>
            <person name="Webber C."/>
            <person name="Hardison R."/>
            <person name="Nelson J."/>
            <person name="Hallsworth-Pepin K."/>
            <person name="Delehaunty K."/>
            <person name="Markovic C."/>
            <person name="Minx P."/>
            <person name="Feng Y."/>
            <person name="Kremitzki C."/>
            <person name="Mitreva M."/>
            <person name="Glasscock J."/>
            <person name="Wylie T."/>
            <person name="Wohldmann P."/>
            <person name="Thiru P."/>
            <person name="Nhan M.N."/>
            <person name="Pohl C.S."/>
            <person name="Smith S.M."/>
            <person name="Hou S."/>
            <person name="Nefedov M."/>
            <person name="de Jong P.J."/>
            <person name="Renfree M.B."/>
            <person name="Mardis E.R."/>
            <person name="Wilson R.K."/>
        </authorList>
    </citation>
    <scope>NUCLEOTIDE SEQUENCE [LARGE SCALE GENOMIC DNA]</scope>
    <source>
        <strain evidence="8 9">Glennie</strain>
    </source>
</reference>
<feature type="region of interest" description="Disordered" evidence="7">
    <location>
        <begin position="1"/>
        <end position="57"/>
    </location>
</feature>
<evidence type="ECO:0000256" key="2">
    <source>
        <dbReference type="ARBA" id="ARBA00022723"/>
    </source>
</evidence>
<keyword evidence="2" id="KW-0479">Metal-binding</keyword>
<keyword evidence="3" id="KW-0408">Iron</keyword>
<dbReference type="InParanoid" id="F7BR75"/>
<dbReference type="SUPFAM" id="SSF51197">
    <property type="entry name" value="Clavaminate synthase-like"/>
    <property type="match status" value="1"/>
</dbReference>
<dbReference type="InterPro" id="IPR008775">
    <property type="entry name" value="Phytyl_CoA_dOase-like"/>
</dbReference>
<dbReference type="GeneTree" id="ENSGT00390000006287"/>
<dbReference type="Gene3D" id="2.60.120.620">
    <property type="entry name" value="q2cbj1_9rhob like domain"/>
    <property type="match status" value="1"/>
</dbReference>
<evidence type="ECO:0000256" key="5">
    <source>
        <dbReference type="ARBA" id="ARBA00039857"/>
    </source>
</evidence>
<keyword evidence="9" id="KW-1185">Reference proteome</keyword>
<dbReference type="eggNOG" id="KOG3290">
    <property type="taxonomic scope" value="Eukaryota"/>
</dbReference>
<accession>F7BR75</accession>
<dbReference type="Ensembl" id="ENSOANT00000029086.3">
    <property type="protein sequence ID" value="ENSOANP00000025282.3"/>
    <property type="gene ID" value="ENSOANG00000019923.3"/>
</dbReference>
<dbReference type="FunCoup" id="F7BR75">
    <property type="interactions" value="210"/>
</dbReference>
<evidence type="ECO:0000256" key="3">
    <source>
        <dbReference type="ARBA" id="ARBA00023004"/>
    </source>
</evidence>
<evidence type="ECO:0000313" key="9">
    <source>
        <dbReference type="Proteomes" id="UP000002279"/>
    </source>
</evidence>
<protein>
    <recommendedName>
        <fullName evidence="5">Phytanoyl-CoA dioxygenase domain-containing protein 1</fullName>
    </recommendedName>
</protein>
<comment type="cofactor">
    <cofactor evidence="1">
        <name>Fe cation</name>
        <dbReference type="ChEBI" id="CHEBI:24875"/>
    </cofactor>
</comment>
<sequence>MNDQGRGCLGEGLEDPGREHPGEGRAQTLPGRRTGRTRWPFQGLGDRTRTLGQDPGLWAPSVPPAMAGLKPEQVRKFQEDGFLVLEGVFSPEECDGLRARIAEIVAGMEVPPHCRTEFTTDREEQLRAEGSSEYFLTSGDKIRFFFEKDVFDKEGNFKVPQDKSINKIGHALHAHDPVFKKITHSPPIQEISRSLGFEEPVVVQSMYIFKQPHIGGEVLAHQDSTFLYTEPPGSLLGFWIALEDATPENGCLFFIPGSHKGGISHRLVRDPPGSVPAIHFIGTEPVYDDSSFIAIPIRKGGLVLFHGEAVHKSELNRSSRSRHAYSFHLMESKGTSWSQDNWLQPTPELPFPALYS</sequence>
<dbReference type="AlphaFoldDB" id="F7BR75"/>
<dbReference type="PANTHER" id="PTHR20883:SF15">
    <property type="entry name" value="PHYTANOYL-COA DIOXYGENASE DOMAIN-CONTAINING PROTEIN 1"/>
    <property type="match status" value="1"/>
</dbReference>
<evidence type="ECO:0000256" key="7">
    <source>
        <dbReference type="SAM" id="MobiDB-lite"/>
    </source>
</evidence>
<dbReference type="HOGENOM" id="CLU_048953_0_0_1"/>
<evidence type="ECO:0000256" key="4">
    <source>
        <dbReference type="ARBA" id="ARBA00038356"/>
    </source>
</evidence>